<evidence type="ECO:0000259" key="1">
    <source>
        <dbReference type="PROSITE" id="PS50181"/>
    </source>
</evidence>
<reference evidence="2 3" key="1">
    <citation type="journal article" date="2019" name="Nat. Ecol. Evol.">
        <title>Megaphylogeny resolves global patterns of mushroom evolution.</title>
        <authorList>
            <person name="Varga T."/>
            <person name="Krizsan K."/>
            <person name="Foldi C."/>
            <person name="Dima B."/>
            <person name="Sanchez-Garcia M."/>
            <person name="Sanchez-Ramirez S."/>
            <person name="Szollosi G.J."/>
            <person name="Szarkandi J.G."/>
            <person name="Papp V."/>
            <person name="Albert L."/>
            <person name="Andreopoulos W."/>
            <person name="Angelini C."/>
            <person name="Antonin V."/>
            <person name="Barry K.W."/>
            <person name="Bougher N.L."/>
            <person name="Buchanan P."/>
            <person name="Buyck B."/>
            <person name="Bense V."/>
            <person name="Catcheside P."/>
            <person name="Chovatia M."/>
            <person name="Cooper J."/>
            <person name="Damon W."/>
            <person name="Desjardin D."/>
            <person name="Finy P."/>
            <person name="Geml J."/>
            <person name="Haridas S."/>
            <person name="Hughes K."/>
            <person name="Justo A."/>
            <person name="Karasinski D."/>
            <person name="Kautmanova I."/>
            <person name="Kiss B."/>
            <person name="Kocsube S."/>
            <person name="Kotiranta H."/>
            <person name="LaButti K.M."/>
            <person name="Lechner B.E."/>
            <person name="Liimatainen K."/>
            <person name="Lipzen A."/>
            <person name="Lukacs Z."/>
            <person name="Mihaltcheva S."/>
            <person name="Morgado L.N."/>
            <person name="Niskanen T."/>
            <person name="Noordeloos M.E."/>
            <person name="Ohm R.A."/>
            <person name="Ortiz-Santana B."/>
            <person name="Ovrebo C."/>
            <person name="Racz N."/>
            <person name="Riley R."/>
            <person name="Savchenko A."/>
            <person name="Shiryaev A."/>
            <person name="Soop K."/>
            <person name="Spirin V."/>
            <person name="Szebenyi C."/>
            <person name="Tomsovsky M."/>
            <person name="Tulloss R.E."/>
            <person name="Uehling J."/>
            <person name="Grigoriev I.V."/>
            <person name="Vagvolgyi C."/>
            <person name="Papp T."/>
            <person name="Martin F.M."/>
            <person name="Miettinen O."/>
            <person name="Hibbett D.S."/>
            <person name="Nagy L.G."/>
        </authorList>
    </citation>
    <scope>NUCLEOTIDE SEQUENCE [LARGE SCALE GENOMIC DNA]</scope>
    <source>
        <strain evidence="2 3">FP101781</strain>
    </source>
</reference>
<dbReference type="AlphaFoldDB" id="A0A4Y7TE22"/>
<evidence type="ECO:0000313" key="2">
    <source>
        <dbReference type="EMBL" id="TEB32380.1"/>
    </source>
</evidence>
<protein>
    <recommendedName>
        <fullName evidence="1">F-box domain-containing protein</fullName>
    </recommendedName>
</protein>
<dbReference type="InterPro" id="IPR001810">
    <property type="entry name" value="F-box_dom"/>
</dbReference>
<dbReference type="SUPFAM" id="SSF81383">
    <property type="entry name" value="F-box domain"/>
    <property type="match status" value="1"/>
</dbReference>
<dbReference type="Gene3D" id="3.80.10.10">
    <property type="entry name" value="Ribonuclease Inhibitor"/>
    <property type="match status" value="1"/>
</dbReference>
<evidence type="ECO:0000313" key="3">
    <source>
        <dbReference type="Proteomes" id="UP000298030"/>
    </source>
</evidence>
<dbReference type="SUPFAM" id="SSF52047">
    <property type="entry name" value="RNI-like"/>
    <property type="match status" value="1"/>
</dbReference>
<gene>
    <name evidence="2" type="ORF">FA13DRAFT_250644</name>
</gene>
<comment type="caution">
    <text evidence="2">The sequence shown here is derived from an EMBL/GenBank/DDBJ whole genome shotgun (WGS) entry which is preliminary data.</text>
</comment>
<organism evidence="2 3">
    <name type="scientific">Coprinellus micaceus</name>
    <name type="common">Glistening ink-cap mushroom</name>
    <name type="synonym">Coprinus micaceus</name>
    <dbReference type="NCBI Taxonomy" id="71717"/>
    <lineage>
        <taxon>Eukaryota</taxon>
        <taxon>Fungi</taxon>
        <taxon>Dikarya</taxon>
        <taxon>Basidiomycota</taxon>
        <taxon>Agaricomycotina</taxon>
        <taxon>Agaricomycetes</taxon>
        <taxon>Agaricomycetidae</taxon>
        <taxon>Agaricales</taxon>
        <taxon>Agaricineae</taxon>
        <taxon>Psathyrellaceae</taxon>
        <taxon>Coprinellus</taxon>
    </lineage>
</organism>
<proteinExistence type="predicted"/>
<dbReference type="InterPro" id="IPR032675">
    <property type="entry name" value="LRR_dom_sf"/>
</dbReference>
<dbReference type="Proteomes" id="UP000298030">
    <property type="component" value="Unassembled WGS sequence"/>
</dbReference>
<dbReference type="OrthoDB" id="3054030at2759"/>
<dbReference type="SMART" id="SM00256">
    <property type="entry name" value="FBOX"/>
    <property type="match status" value="1"/>
</dbReference>
<dbReference type="InterPro" id="IPR036047">
    <property type="entry name" value="F-box-like_dom_sf"/>
</dbReference>
<dbReference type="PROSITE" id="PS50181">
    <property type="entry name" value="FBOX"/>
    <property type="match status" value="1"/>
</dbReference>
<sequence length="550" mass="62468">MDVTSTQEHQAGLLDLPEELLLAICERLDNPTVFIFALVCRKLHQTCLPLCFKRFEIRNPEKHLKISLGEDPYTLDVISILNIAFHVKAIDRVTCRFVIPGHDISVIFPSIRRLEHLVRRLKSVRAITLKFGSDHCCCCKNPSSFKDSWLEDWSMKMGGLMGAILDKSVESVTLKGGRYLSHLFVFRQRKGGHSTKTPTALESLKMILTGRKERKTLKDVESEPMKEPLSIFKGEHWEFKRANSLTDGTGNDLFPQMRPETGRSWRLRSLNIQSMMFLMPPLLQWTVSTLQYSRIRRLTLNNLSINQKCWPAIFQLISSAAPGLSELALLKLRQILPKDLLSFLSQLPRLTVLSLGRDVDSWDSYELGPFPDFPKLITLHAPAVWVFKLFSTQTRGLECLESLSISYKLRNDGLNHWLQPSPTPSIPSLLHAQRRPLTLSVEVALGTSPGWKMFEDLKLGEDHPDVQMITGMVLSVDQEFTKEDIRLWTVLPKWLSMFTALRHLSLTGHNRFIDEEDTLGAMAEVVRATPLQLVTLDINGKEGALNQPAA</sequence>
<dbReference type="EMBL" id="QPFP01000015">
    <property type="protein sequence ID" value="TEB32380.1"/>
    <property type="molecule type" value="Genomic_DNA"/>
</dbReference>
<dbReference type="Pfam" id="PF00646">
    <property type="entry name" value="F-box"/>
    <property type="match status" value="1"/>
</dbReference>
<keyword evidence="3" id="KW-1185">Reference proteome</keyword>
<feature type="domain" description="F-box" evidence="1">
    <location>
        <begin position="10"/>
        <end position="45"/>
    </location>
</feature>
<name>A0A4Y7TE22_COPMI</name>
<accession>A0A4Y7TE22</accession>